<dbReference type="PANTHER" id="PTHR24223:SF356">
    <property type="entry name" value="ATP-BINDING CASSETTE TRANSPORTER ABC4"/>
    <property type="match status" value="1"/>
</dbReference>
<accession>A0A0C9UVR1</accession>
<dbReference type="InterPro" id="IPR011527">
    <property type="entry name" value="ABC1_TM_dom"/>
</dbReference>
<dbReference type="InterPro" id="IPR050173">
    <property type="entry name" value="ABC_transporter_C-like"/>
</dbReference>
<gene>
    <name evidence="13" type="ORF">M422DRAFT_33000</name>
</gene>
<feature type="transmembrane region" description="Helical" evidence="10">
    <location>
        <begin position="352"/>
        <end position="371"/>
    </location>
</feature>
<dbReference type="Pfam" id="PF00005">
    <property type="entry name" value="ABC_tran"/>
    <property type="match status" value="2"/>
</dbReference>
<feature type="transmembrane region" description="Helical" evidence="10">
    <location>
        <begin position="452"/>
        <end position="471"/>
    </location>
</feature>
<dbReference type="SMART" id="SM00382">
    <property type="entry name" value="AAA"/>
    <property type="match status" value="2"/>
</dbReference>
<evidence type="ECO:0000256" key="4">
    <source>
        <dbReference type="ARBA" id="ARBA00022737"/>
    </source>
</evidence>
<feature type="transmembrane region" description="Helical" evidence="10">
    <location>
        <begin position="141"/>
        <end position="160"/>
    </location>
</feature>
<feature type="compositionally biased region" description="Basic and acidic residues" evidence="9">
    <location>
        <begin position="410"/>
        <end position="425"/>
    </location>
</feature>
<feature type="transmembrane region" description="Helical" evidence="10">
    <location>
        <begin position="102"/>
        <end position="121"/>
    </location>
</feature>
<feature type="transmembrane region" description="Helical" evidence="10">
    <location>
        <begin position="952"/>
        <end position="975"/>
    </location>
</feature>
<dbReference type="GO" id="GO:0016887">
    <property type="term" value="F:ATP hydrolysis activity"/>
    <property type="evidence" value="ECO:0007669"/>
    <property type="project" value="InterPro"/>
</dbReference>
<dbReference type="InterPro" id="IPR003439">
    <property type="entry name" value="ABC_transporter-like_ATP-bd"/>
</dbReference>
<dbReference type="OrthoDB" id="6500128at2759"/>
<evidence type="ECO:0000256" key="3">
    <source>
        <dbReference type="ARBA" id="ARBA00022692"/>
    </source>
</evidence>
<dbReference type="PROSITE" id="PS50929">
    <property type="entry name" value="ABC_TM1F"/>
    <property type="match status" value="2"/>
</dbReference>
<feature type="transmembrane region" description="Helical" evidence="10">
    <location>
        <begin position="477"/>
        <end position="496"/>
    </location>
</feature>
<keyword evidence="4" id="KW-0677">Repeat</keyword>
<keyword evidence="6" id="KW-0067">ATP-binding</keyword>
<feature type="transmembrane region" description="Helical" evidence="10">
    <location>
        <begin position="1180"/>
        <end position="1201"/>
    </location>
</feature>
<evidence type="ECO:0000256" key="6">
    <source>
        <dbReference type="ARBA" id="ARBA00022840"/>
    </source>
</evidence>
<feature type="transmembrane region" description="Helical" evidence="10">
    <location>
        <begin position="1207"/>
        <end position="1228"/>
    </location>
</feature>
<feature type="domain" description="ABC transmembrane type-1" evidence="12">
    <location>
        <begin position="959"/>
        <end position="1235"/>
    </location>
</feature>
<dbReference type="Gene3D" id="1.20.1560.10">
    <property type="entry name" value="ABC transporter type 1, transmembrane domain"/>
    <property type="match status" value="2"/>
</dbReference>
<evidence type="ECO:0000256" key="7">
    <source>
        <dbReference type="ARBA" id="ARBA00022989"/>
    </source>
</evidence>
<dbReference type="FunFam" id="3.40.50.300:FF:000838">
    <property type="entry name" value="ABC multidrug transporter (Eurofung)"/>
    <property type="match status" value="1"/>
</dbReference>
<keyword evidence="5" id="KW-0547">Nucleotide-binding</keyword>
<protein>
    <recommendedName>
        <fullName evidence="15">P-loop containing nucleoside triphosphate hydrolase protein</fullName>
    </recommendedName>
</protein>
<feature type="transmembrane region" description="Helical" evidence="10">
    <location>
        <begin position="1086"/>
        <end position="1110"/>
    </location>
</feature>
<reference evidence="13 14" key="1">
    <citation type="submission" date="2014-06" db="EMBL/GenBank/DDBJ databases">
        <title>Evolutionary Origins and Diversification of the Mycorrhizal Mutualists.</title>
        <authorList>
            <consortium name="DOE Joint Genome Institute"/>
            <consortium name="Mycorrhizal Genomics Consortium"/>
            <person name="Kohler A."/>
            <person name="Kuo A."/>
            <person name="Nagy L.G."/>
            <person name="Floudas D."/>
            <person name="Copeland A."/>
            <person name="Barry K.W."/>
            <person name="Cichocki N."/>
            <person name="Veneault-Fourrey C."/>
            <person name="LaButti K."/>
            <person name="Lindquist E.A."/>
            <person name="Lipzen A."/>
            <person name="Lundell T."/>
            <person name="Morin E."/>
            <person name="Murat C."/>
            <person name="Riley R."/>
            <person name="Ohm R."/>
            <person name="Sun H."/>
            <person name="Tunlid A."/>
            <person name="Henrissat B."/>
            <person name="Grigoriev I.V."/>
            <person name="Hibbett D.S."/>
            <person name="Martin F."/>
        </authorList>
    </citation>
    <scope>NUCLEOTIDE SEQUENCE [LARGE SCALE GENOMIC DNA]</scope>
    <source>
        <strain evidence="13 14">SS14</strain>
    </source>
</reference>
<proteinExistence type="predicted"/>
<evidence type="ECO:0000256" key="5">
    <source>
        <dbReference type="ARBA" id="ARBA00022741"/>
    </source>
</evidence>
<keyword evidence="8 10" id="KW-0472">Membrane</keyword>
<dbReference type="HOGENOM" id="CLU_000604_27_6_1"/>
<dbReference type="InterPro" id="IPR003593">
    <property type="entry name" value="AAA+_ATPase"/>
</dbReference>
<keyword evidence="3 10" id="KW-0812">Transmembrane</keyword>
<evidence type="ECO:0000259" key="12">
    <source>
        <dbReference type="PROSITE" id="PS50929"/>
    </source>
</evidence>
<name>A0A0C9UVR1_SPHS4</name>
<evidence type="ECO:0000259" key="11">
    <source>
        <dbReference type="PROSITE" id="PS50893"/>
    </source>
</evidence>
<dbReference type="GO" id="GO:0005524">
    <property type="term" value="F:ATP binding"/>
    <property type="evidence" value="ECO:0007669"/>
    <property type="project" value="UniProtKB-KW"/>
</dbReference>
<evidence type="ECO:0000313" key="13">
    <source>
        <dbReference type="EMBL" id="KIJ38934.1"/>
    </source>
</evidence>
<keyword evidence="7 10" id="KW-1133">Transmembrane helix</keyword>
<evidence type="ECO:0000256" key="2">
    <source>
        <dbReference type="ARBA" id="ARBA00022448"/>
    </source>
</evidence>
<evidence type="ECO:0000256" key="1">
    <source>
        <dbReference type="ARBA" id="ARBA00004141"/>
    </source>
</evidence>
<dbReference type="PANTHER" id="PTHR24223">
    <property type="entry name" value="ATP-BINDING CASSETTE SUB-FAMILY C"/>
    <property type="match status" value="1"/>
</dbReference>
<dbReference type="CDD" id="cd03244">
    <property type="entry name" value="ABCC_MRP_domain2"/>
    <property type="match status" value="1"/>
</dbReference>
<evidence type="ECO:0000256" key="10">
    <source>
        <dbReference type="SAM" id="Phobius"/>
    </source>
</evidence>
<feature type="domain" description="ABC transmembrane type-1" evidence="12">
    <location>
        <begin position="316"/>
        <end position="619"/>
    </location>
</feature>
<dbReference type="SUPFAM" id="SSF90123">
    <property type="entry name" value="ABC transporter transmembrane region"/>
    <property type="match status" value="2"/>
</dbReference>
<dbReference type="CDD" id="cd18604">
    <property type="entry name" value="ABC_6TM_VMR1_D2_like"/>
    <property type="match status" value="1"/>
</dbReference>
<dbReference type="FunFam" id="1.20.1560.10:FF:000013">
    <property type="entry name" value="ABC transporter C family member 2"/>
    <property type="match status" value="1"/>
</dbReference>
<sequence>MEQTLQVVLGRRPGHVLGLDALSSSQINWTETLLIPFYASIASFVILCVHILASLILWKKESSDGTKASNDHTQRSGILRRVFDKLHNYMDGLGGPKTFSYMFARMAGCFALLALALYTLLSAHETVDFPATTWSKATISATYLYCALLWLTSILSHKYWSQVTRQHAKGVLLVTFAIYAYRDIWPLATNSGQPSDSADELLWIKLALLTVISVIIPLVAPRQYVPVDPKEPMSEPNPELTASWLSMMTFTFLDPIILTASKVSHLTPEMLPPLSDSDWANNLIKRTFPHLDAFQGARRHLFFRLMHPSVFGKDYFFLALALIIKVLAEFLAPTAIKQILFYLENDRPDTGIQPWVWIAFFFIGPMLESISNQRYIFIATRVHVRAMAVLTQLIFEHSLRIRVKAEASDKQGDGKDTAKDPDNAKKGGGHLAGKINNLLTTDLEQISDGRHFLMMVLMVPLQLVLCVVWLYQVLGWSSFVGLATIIALVPVPSYIAKKLQSVQKNKMQKSDARVQEVTESVGVIRMIKLFGWEGEVGRRIAEKREEELRWIWYVKTLHMFNGVLSFFVANATTLTTYFAYTVFMHEELNASKVFSSMAVFSMFSQQLGMTLYLISSTIQAKVSLDRLNDFLKETELLDEFTTDKFVLARPMSDTDVIGFKDATFLWQKGVDDGNLTPSSRDFRLRVDGELTFKRGCINLIVGPTGSGKTSMLMALLGEMHYAPSTVDSWFNLPRQEGVAYVPQESWVQNATIRENIVFGSSFDEERYKKVLRQCALEQDLELFEAGDETEIGERGLTLSGGQKVRVTLARAIYSSADIVLLDDVLAALDVHTSKWIIQECLRGDLIRGRTVILVTHNVALASPVADFVVSIGLDGNIMTSSTISDALQSDEVLEIETETEQELLKKAEEDIAPPNDKKPDGKLIIAEEVAQGHVSWPSMKMFLSGLGGEHPILFFTLWILGLLLTDWSQLLKLWFLGYWGSQYESHPGAEVNVYFFLGIYAAISLMIIVVYCSSYLYYVLATMRASLLIHNRLVNSVLGTTLRWLDETPTSRIITRCTQDIRAVDGPVADSWEIVVEIGLAVISKLVVVVMFTPIFLFPALGVAFMAMYAGNMYLKAQMAVKREMSNAKAPVLAHIGASIAGLPSVRAYSVQEAFKIESRKRIDQYSRVARVTYNLNRWIAVRIDALGAVFATSLAVYLVYRSSTSAANSGFSLNVAVQFSSFLLWWVRYYNDFEVQANSLERIQGYIDIEQEPKPTEAGKPPASWPTSGKLRVEGLSARYSKTGPRVLHDISFEVNSGERVGVVGRTGSGKSSLTLALLRCIITEGTTFYDGLPTSDINLDALRSHITIIPQMPELLSGTLRKNLDPFEQHDDATLNDALEDAGLFSLQSQGTSDEGRITLDTKIAGGGGNLSVGQRQIIALARAIIRQSKVLILDEATSAIDYETDAVIQKTLRSRLGQDVTVLTIAHRLQTIMDADKILVLDSGRIAEFDSPKKLLKKEGGKLKSLVDESGDREALYAMAEGKASTSSGNL</sequence>
<dbReference type="CDD" id="cd03250">
    <property type="entry name" value="ABCC_MRP_domain1"/>
    <property type="match status" value="1"/>
</dbReference>
<evidence type="ECO:0000313" key="14">
    <source>
        <dbReference type="Proteomes" id="UP000054279"/>
    </source>
</evidence>
<feature type="region of interest" description="Disordered" evidence="9">
    <location>
        <begin position="410"/>
        <end position="429"/>
    </location>
</feature>
<evidence type="ECO:0000256" key="9">
    <source>
        <dbReference type="SAM" id="MobiDB-lite"/>
    </source>
</evidence>
<dbReference type="InterPro" id="IPR036640">
    <property type="entry name" value="ABC1_TM_sf"/>
</dbReference>
<dbReference type="EMBL" id="KN837156">
    <property type="protein sequence ID" value="KIJ38934.1"/>
    <property type="molecule type" value="Genomic_DNA"/>
</dbReference>
<dbReference type="GO" id="GO:0140359">
    <property type="term" value="F:ABC-type transporter activity"/>
    <property type="evidence" value="ECO:0007669"/>
    <property type="project" value="InterPro"/>
</dbReference>
<dbReference type="SUPFAM" id="SSF52540">
    <property type="entry name" value="P-loop containing nucleoside triphosphate hydrolases"/>
    <property type="match status" value="2"/>
</dbReference>
<feature type="transmembrane region" description="Helical" evidence="10">
    <location>
        <begin position="35"/>
        <end position="58"/>
    </location>
</feature>
<feature type="transmembrane region" description="Helical" evidence="10">
    <location>
        <begin position="593"/>
        <end position="614"/>
    </location>
</feature>
<evidence type="ECO:0008006" key="15">
    <source>
        <dbReference type="Google" id="ProtNLM"/>
    </source>
</evidence>
<feature type="domain" description="ABC transporter" evidence="11">
    <location>
        <begin position="1272"/>
        <end position="1511"/>
    </location>
</feature>
<dbReference type="Pfam" id="PF00664">
    <property type="entry name" value="ABC_membrane"/>
    <property type="match status" value="2"/>
</dbReference>
<feature type="transmembrane region" description="Helical" evidence="10">
    <location>
        <begin position="315"/>
        <end position="332"/>
    </location>
</feature>
<feature type="transmembrane region" description="Helical" evidence="10">
    <location>
        <begin position="995"/>
        <end position="1020"/>
    </location>
</feature>
<feature type="transmembrane region" description="Helical" evidence="10">
    <location>
        <begin position="559"/>
        <end position="581"/>
    </location>
</feature>
<dbReference type="Proteomes" id="UP000054279">
    <property type="component" value="Unassembled WGS sequence"/>
</dbReference>
<feature type="transmembrane region" description="Helical" evidence="10">
    <location>
        <begin position="201"/>
        <end position="220"/>
    </location>
</feature>
<evidence type="ECO:0000256" key="8">
    <source>
        <dbReference type="ARBA" id="ARBA00023136"/>
    </source>
</evidence>
<keyword evidence="14" id="KW-1185">Reference proteome</keyword>
<organism evidence="13 14">
    <name type="scientific">Sphaerobolus stellatus (strain SS14)</name>
    <dbReference type="NCBI Taxonomy" id="990650"/>
    <lineage>
        <taxon>Eukaryota</taxon>
        <taxon>Fungi</taxon>
        <taxon>Dikarya</taxon>
        <taxon>Basidiomycota</taxon>
        <taxon>Agaricomycotina</taxon>
        <taxon>Agaricomycetes</taxon>
        <taxon>Phallomycetidae</taxon>
        <taxon>Geastrales</taxon>
        <taxon>Sphaerobolaceae</taxon>
        <taxon>Sphaerobolus</taxon>
    </lineage>
</organism>
<dbReference type="PROSITE" id="PS50893">
    <property type="entry name" value="ABC_TRANSPORTER_2"/>
    <property type="match status" value="2"/>
</dbReference>
<dbReference type="InterPro" id="IPR017871">
    <property type="entry name" value="ABC_transporter-like_CS"/>
</dbReference>
<feature type="domain" description="ABC transporter" evidence="11">
    <location>
        <begin position="670"/>
        <end position="899"/>
    </location>
</feature>
<dbReference type="GO" id="GO:0016020">
    <property type="term" value="C:membrane"/>
    <property type="evidence" value="ECO:0007669"/>
    <property type="project" value="UniProtKB-SubCell"/>
</dbReference>
<comment type="subcellular location">
    <subcellularLocation>
        <location evidence="1">Membrane</location>
        <topology evidence="1">Multi-pass membrane protein</topology>
    </subcellularLocation>
</comment>
<dbReference type="InterPro" id="IPR027417">
    <property type="entry name" value="P-loop_NTPase"/>
</dbReference>
<keyword evidence="2" id="KW-0813">Transport</keyword>
<dbReference type="PROSITE" id="PS00211">
    <property type="entry name" value="ABC_TRANSPORTER_1"/>
    <property type="match status" value="1"/>
</dbReference>
<dbReference type="CDD" id="cd18596">
    <property type="entry name" value="ABC_6TM_VMR1_D1_like"/>
    <property type="match status" value="1"/>
</dbReference>
<dbReference type="Gene3D" id="3.40.50.300">
    <property type="entry name" value="P-loop containing nucleotide triphosphate hydrolases"/>
    <property type="match status" value="2"/>
</dbReference>